<feature type="transmembrane region" description="Helical" evidence="7">
    <location>
        <begin position="351"/>
        <end position="370"/>
    </location>
</feature>
<comment type="caution">
    <text evidence="8">The sequence shown here is derived from an EMBL/GenBank/DDBJ whole genome shotgun (WGS) entry which is preliminary data.</text>
</comment>
<dbReference type="Pfam" id="PF01554">
    <property type="entry name" value="MatE"/>
    <property type="match status" value="2"/>
</dbReference>
<evidence type="ECO:0000313" key="8">
    <source>
        <dbReference type="EMBL" id="KKN09263.1"/>
    </source>
</evidence>
<dbReference type="InterPro" id="IPR052031">
    <property type="entry name" value="Membrane_Transporter-Flippase"/>
</dbReference>
<reference evidence="8" key="1">
    <citation type="journal article" date="2015" name="Nature">
        <title>Complex archaea that bridge the gap between prokaryotes and eukaryotes.</title>
        <authorList>
            <person name="Spang A."/>
            <person name="Saw J.H."/>
            <person name="Jorgensen S.L."/>
            <person name="Zaremba-Niedzwiedzka K."/>
            <person name="Martijn J."/>
            <person name="Lind A.E."/>
            <person name="van Eijk R."/>
            <person name="Schleper C."/>
            <person name="Guy L."/>
            <person name="Ettema T.J."/>
        </authorList>
    </citation>
    <scope>NUCLEOTIDE SEQUENCE</scope>
</reference>
<accession>A0A0F9QVT1</accession>
<feature type="transmembrane region" description="Helical" evidence="7">
    <location>
        <begin position="59"/>
        <end position="80"/>
    </location>
</feature>
<keyword evidence="6 7" id="KW-0472">Membrane</keyword>
<evidence type="ECO:0000256" key="6">
    <source>
        <dbReference type="ARBA" id="ARBA00023136"/>
    </source>
</evidence>
<dbReference type="NCBIfam" id="TIGR00797">
    <property type="entry name" value="matE"/>
    <property type="match status" value="1"/>
</dbReference>
<evidence type="ECO:0000256" key="5">
    <source>
        <dbReference type="ARBA" id="ARBA00022989"/>
    </source>
</evidence>
<feature type="transmembrane region" description="Helical" evidence="7">
    <location>
        <begin position="382"/>
        <end position="401"/>
    </location>
</feature>
<feature type="transmembrane region" description="Helical" evidence="7">
    <location>
        <begin position="133"/>
        <end position="153"/>
    </location>
</feature>
<evidence type="ECO:0000256" key="7">
    <source>
        <dbReference type="SAM" id="Phobius"/>
    </source>
</evidence>
<keyword evidence="3" id="KW-1003">Cell membrane</keyword>
<dbReference type="AlphaFoldDB" id="A0A0F9QVT1"/>
<feature type="transmembrane region" description="Helical" evidence="7">
    <location>
        <begin position="165"/>
        <end position="185"/>
    </location>
</feature>
<organism evidence="8">
    <name type="scientific">marine sediment metagenome</name>
    <dbReference type="NCBI Taxonomy" id="412755"/>
    <lineage>
        <taxon>unclassified sequences</taxon>
        <taxon>metagenomes</taxon>
        <taxon>ecological metagenomes</taxon>
    </lineage>
</organism>
<keyword evidence="2" id="KW-0813">Transport</keyword>
<name>A0A0F9QVT1_9ZZZZ</name>
<protein>
    <recommendedName>
        <fullName evidence="9">Polysaccharide biosynthesis protein C-terminal domain-containing protein</fullName>
    </recommendedName>
</protein>
<feature type="transmembrane region" description="Helical" evidence="7">
    <location>
        <begin position="21"/>
        <end position="39"/>
    </location>
</feature>
<feature type="transmembrane region" description="Helical" evidence="7">
    <location>
        <begin position="191"/>
        <end position="208"/>
    </location>
</feature>
<feature type="transmembrane region" description="Helical" evidence="7">
    <location>
        <begin position="92"/>
        <end position="113"/>
    </location>
</feature>
<dbReference type="EMBL" id="LAZR01004367">
    <property type="protein sequence ID" value="KKN09263.1"/>
    <property type="molecule type" value="Genomic_DNA"/>
</dbReference>
<dbReference type="InterPro" id="IPR002528">
    <property type="entry name" value="MATE_fam"/>
</dbReference>
<comment type="subcellular location">
    <subcellularLocation>
        <location evidence="1">Cell membrane</location>
        <topology evidence="1">Multi-pass membrane protein</topology>
    </subcellularLocation>
</comment>
<evidence type="ECO:0008006" key="9">
    <source>
        <dbReference type="Google" id="ProtNLM"/>
    </source>
</evidence>
<keyword evidence="5 7" id="KW-1133">Transmembrane helix</keyword>
<keyword evidence="4 7" id="KW-0812">Transmembrane</keyword>
<dbReference type="GO" id="GO:0015297">
    <property type="term" value="F:antiporter activity"/>
    <property type="evidence" value="ECO:0007669"/>
    <property type="project" value="InterPro"/>
</dbReference>
<evidence type="ECO:0000256" key="3">
    <source>
        <dbReference type="ARBA" id="ARBA00022475"/>
    </source>
</evidence>
<dbReference type="PANTHER" id="PTHR43549:SF3">
    <property type="entry name" value="MULTIDRUG RESISTANCE PROTEIN YPNP-RELATED"/>
    <property type="match status" value="1"/>
</dbReference>
<feature type="transmembrane region" description="Helical" evidence="7">
    <location>
        <begin position="312"/>
        <end position="331"/>
    </location>
</feature>
<feature type="transmembrane region" description="Helical" evidence="7">
    <location>
        <begin position="277"/>
        <end position="300"/>
    </location>
</feature>
<evidence type="ECO:0000256" key="4">
    <source>
        <dbReference type="ARBA" id="ARBA00022692"/>
    </source>
</evidence>
<dbReference type="PIRSF" id="PIRSF006603">
    <property type="entry name" value="DinF"/>
    <property type="match status" value="1"/>
</dbReference>
<evidence type="ECO:0000256" key="1">
    <source>
        <dbReference type="ARBA" id="ARBA00004651"/>
    </source>
</evidence>
<evidence type="ECO:0000256" key="2">
    <source>
        <dbReference type="ARBA" id="ARBA00022448"/>
    </source>
</evidence>
<dbReference type="GO" id="GO:0042910">
    <property type="term" value="F:xenobiotic transmembrane transporter activity"/>
    <property type="evidence" value="ECO:0007669"/>
    <property type="project" value="InterPro"/>
</dbReference>
<feature type="transmembrane region" description="Helical" evidence="7">
    <location>
        <begin position="251"/>
        <end position="271"/>
    </location>
</feature>
<dbReference type="InterPro" id="IPR048279">
    <property type="entry name" value="MdtK-like"/>
</dbReference>
<sequence>MSKEPETVSLPRQLFTMTWPMLFGVLSLMTFQLVDSAFIGQLGRDPLAALGFTLPMQQLIIGLQVGLGIATTAIISRTLGVGDELRAFRLGGLVITVGSALVFLLCIALWLLQSPIMTALGADDALLPLVRSYWVPWLLSAWIGAFLYFGYSICRSHGDTKLPGYMMMATSLANIGLDPLYIFVFDWGLPGAAWATVTSFGIGCLFIYPKLLKRGWARFDLRELALGRALKQLNSIMAPAMVSQLMPPASAMLATALVAGYGSAAVAAWGLGTRLEFFSIVVVLALTMSMPPMIGRMLGAGDIEQIRKLVRLAVRFVVGWQLAIGLLWLIASGLVSDLFSSDQQVQDILGAYLVRVPLSYSGLGVCMLMVSVCNALGLAMRALLVSILRLFLCFLPLLWVGSQLNGIFGLMSGALVGNLFAGIMAYYFYRTGMAQLRTPDTGSGKT</sequence>
<dbReference type="PANTHER" id="PTHR43549">
    <property type="entry name" value="MULTIDRUG RESISTANCE PROTEIN YPNP-RELATED"/>
    <property type="match status" value="1"/>
</dbReference>
<dbReference type="GO" id="GO:0005886">
    <property type="term" value="C:plasma membrane"/>
    <property type="evidence" value="ECO:0007669"/>
    <property type="project" value="UniProtKB-SubCell"/>
</dbReference>
<gene>
    <name evidence="8" type="ORF">LCGC14_1048360</name>
</gene>
<feature type="transmembrane region" description="Helical" evidence="7">
    <location>
        <begin position="407"/>
        <end position="429"/>
    </location>
</feature>
<proteinExistence type="predicted"/>